<feature type="transmembrane region" description="Helical" evidence="12">
    <location>
        <begin position="511"/>
        <end position="533"/>
    </location>
</feature>
<dbReference type="Proteomes" id="UP001159428">
    <property type="component" value="Unassembled WGS sequence"/>
</dbReference>
<dbReference type="GO" id="GO:0015279">
    <property type="term" value="F:store-operated calcium channel activity"/>
    <property type="evidence" value="ECO:0007669"/>
    <property type="project" value="TreeGrafter"/>
</dbReference>
<dbReference type="GO" id="GO:0070679">
    <property type="term" value="F:inositol 1,4,5 trisphosphate binding"/>
    <property type="evidence" value="ECO:0007669"/>
    <property type="project" value="TreeGrafter"/>
</dbReference>
<keyword evidence="2" id="KW-0813">Transport</keyword>
<feature type="transmembrane region" description="Helical" evidence="12">
    <location>
        <begin position="644"/>
        <end position="667"/>
    </location>
</feature>
<comment type="caution">
    <text evidence="14">The sequence shown here is derived from an EMBL/GenBank/DDBJ whole genome shotgun (WGS) entry which is preliminary data.</text>
</comment>
<proteinExistence type="predicted"/>
<gene>
    <name evidence="14" type="ORF">PMEA_00022236</name>
</gene>
<feature type="domain" description="Transient receptor ion channel" evidence="13">
    <location>
        <begin position="196"/>
        <end position="270"/>
    </location>
</feature>
<evidence type="ECO:0000256" key="10">
    <source>
        <dbReference type="PROSITE-ProRule" id="PRU00023"/>
    </source>
</evidence>
<dbReference type="Gene3D" id="1.25.40.20">
    <property type="entry name" value="Ankyrin repeat-containing domain"/>
    <property type="match status" value="1"/>
</dbReference>
<keyword evidence="15" id="KW-1185">Reference proteome</keyword>
<dbReference type="PANTHER" id="PTHR10117:SF54">
    <property type="entry name" value="TRANSIENT RECEPTOR POTENTIAL-GAMMA PROTEIN"/>
    <property type="match status" value="1"/>
</dbReference>
<evidence type="ECO:0000256" key="4">
    <source>
        <dbReference type="ARBA" id="ARBA00022737"/>
    </source>
</evidence>
<dbReference type="PRINTS" id="PR01097">
    <property type="entry name" value="TRNSRECEPTRP"/>
</dbReference>
<keyword evidence="4" id="KW-0677">Repeat</keyword>
<dbReference type="Pfam" id="PF12796">
    <property type="entry name" value="Ank_2"/>
    <property type="match status" value="1"/>
</dbReference>
<protein>
    <recommendedName>
        <fullName evidence="13">Transient receptor ion channel domain-containing protein</fullName>
    </recommendedName>
</protein>
<dbReference type="SMART" id="SM01420">
    <property type="entry name" value="TRP_2"/>
    <property type="match status" value="1"/>
</dbReference>
<dbReference type="GO" id="GO:0005886">
    <property type="term" value="C:plasma membrane"/>
    <property type="evidence" value="ECO:0007669"/>
    <property type="project" value="TreeGrafter"/>
</dbReference>
<sequence>MNGRQSTTLNVEEITNGKDVVFSPQLNSAIEEDEMDVLASSMSADEESLFVAVRSGNKEAVQNLLSTKRVDVNCRNANGETALQTAVEEQDLDIMQILLKNNAEIGSALFQAVRNNSLQCVRILVAYDKSRKSFGAKSLEKFSTKGTGRTLGRFDEFLTPLGLAVLNGSYEIVEFLVSKGYKVEHPLTRKSQDFAKQFEEESMIRLKNSVVKLNTYRALASPLYISQLFLHESKNLSTRNTEYSASDPLFRSIVLKKKLKKLSFREGEFRDDYRALSAQCENFAIRLLDECRNLEEIAAVMDMPELDKMEDDAYLRNKEHQLRVLNLAIKYQNIKFIAHPYSQVMLNSVVYKGTSGWQQMRFPVKLFLAILYTLFMPLCMLVYMLTPINPLTKKLEIPLIKLMSQASSVVWFLALITLSAFQDYYDLSLRLSPLNVIIGIWVIGMTVQEIKQALHQGKERYFSEWWHLAVIPMIICYIIAAVLWIVGYAYIASDSGEWTVHVRELLGSTSLTPYHLLLLSNSFYSFAVVLTFFEASHTLQVNSTLGPLHLSLMNMGKDIMKFFFLFALNVCAFALAMRKLYSQYVQSTAAHTNMGNNSTTTHAFERIEGVFSTLFWALFGHADKSTFDTNKNAEITEITGHLLFATYSLASVLVAMNLLIAMLSNTFKKVSEEKDMKFKFARTRVWMYYVSRISPLPPPFNLFPVGKIALGIRRLVTRCSSMGECLVCNEKQESSPKTKTNEKRRRMVIKNLIQRYFDVNGKTQKEEPVEDHPPPEELQCKLMEVTNTLQNLQTAIKRFRQKTPTEKNKTEKTEPLE</sequence>
<reference evidence="14 15" key="1">
    <citation type="submission" date="2022-05" db="EMBL/GenBank/DDBJ databases">
        <authorList>
            <consortium name="Genoscope - CEA"/>
            <person name="William W."/>
        </authorList>
    </citation>
    <scope>NUCLEOTIDE SEQUENCE [LARGE SCALE GENOMIC DNA]</scope>
</reference>
<dbReference type="PROSITE" id="PS50297">
    <property type="entry name" value="ANK_REP_REGION"/>
    <property type="match status" value="1"/>
</dbReference>
<feature type="transmembrane region" description="Helical" evidence="12">
    <location>
        <begin position="398"/>
        <end position="421"/>
    </location>
</feature>
<dbReference type="EMBL" id="CALNXJ010000004">
    <property type="protein sequence ID" value="CAH3037619.1"/>
    <property type="molecule type" value="Genomic_DNA"/>
</dbReference>
<feature type="transmembrane region" description="Helical" evidence="12">
    <location>
        <begin position="427"/>
        <end position="447"/>
    </location>
</feature>
<evidence type="ECO:0000256" key="1">
    <source>
        <dbReference type="ARBA" id="ARBA00004141"/>
    </source>
</evidence>
<evidence type="ECO:0000256" key="11">
    <source>
        <dbReference type="SAM" id="MobiDB-lite"/>
    </source>
</evidence>
<evidence type="ECO:0000256" key="6">
    <source>
        <dbReference type="ARBA" id="ARBA00023043"/>
    </source>
</evidence>
<dbReference type="InterPro" id="IPR002153">
    <property type="entry name" value="TRPC_channel"/>
</dbReference>
<keyword evidence="7" id="KW-0406">Ion transport</keyword>
<dbReference type="InterPro" id="IPR013555">
    <property type="entry name" value="TRP_dom"/>
</dbReference>
<dbReference type="Pfam" id="PF00520">
    <property type="entry name" value="Ion_trans"/>
    <property type="match status" value="1"/>
</dbReference>
<evidence type="ECO:0000256" key="7">
    <source>
        <dbReference type="ARBA" id="ARBA00023065"/>
    </source>
</evidence>
<feature type="region of interest" description="Disordered" evidence="11">
    <location>
        <begin position="797"/>
        <end position="817"/>
    </location>
</feature>
<evidence type="ECO:0000259" key="13">
    <source>
        <dbReference type="SMART" id="SM01420"/>
    </source>
</evidence>
<dbReference type="AlphaFoldDB" id="A0AAU9VRR7"/>
<keyword evidence="5 12" id="KW-1133">Transmembrane helix</keyword>
<accession>A0AAU9VRR7</accession>
<dbReference type="GO" id="GO:0034703">
    <property type="term" value="C:cation channel complex"/>
    <property type="evidence" value="ECO:0007669"/>
    <property type="project" value="TreeGrafter"/>
</dbReference>
<keyword evidence="9" id="KW-0407">Ion channel</keyword>
<evidence type="ECO:0000256" key="5">
    <source>
        <dbReference type="ARBA" id="ARBA00022989"/>
    </source>
</evidence>
<dbReference type="InterPro" id="IPR005821">
    <property type="entry name" value="Ion_trans_dom"/>
</dbReference>
<evidence type="ECO:0000256" key="3">
    <source>
        <dbReference type="ARBA" id="ARBA00022692"/>
    </source>
</evidence>
<evidence type="ECO:0000256" key="8">
    <source>
        <dbReference type="ARBA" id="ARBA00023136"/>
    </source>
</evidence>
<evidence type="ECO:0000256" key="9">
    <source>
        <dbReference type="ARBA" id="ARBA00023303"/>
    </source>
</evidence>
<dbReference type="InterPro" id="IPR002110">
    <property type="entry name" value="Ankyrin_rpt"/>
</dbReference>
<dbReference type="InterPro" id="IPR036770">
    <property type="entry name" value="Ankyrin_rpt-contain_sf"/>
</dbReference>
<feature type="repeat" description="ANK" evidence="10">
    <location>
        <begin position="78"/>
        <end position="105"/>
    </location>
</feature>
<feature type="transmembrane region" description="Helical" evidence="12">
    <location>
        <begin position="366"/>
        <end position="386"/>
    </location>
</feature>
<feature type="transmembrane region" description="Helical" evidence="12">
    <location>
        <begin position="559"/>
        <end position="577"/>
    </location>
</feature>
<evidence type="ECO:0000313" key="14">
    <source>
        <dbReference type="EMBL" id="CAH3037619.1"/>
    </source>
</evidence>
<name>A0AAU9VRR7_9CNID</name>
<comment type="subcellular location">
    <subcellularLocation>
        <location evidence="1">Membrane</location>
        <topology evidence="1">Multi-pass membrane protein</topology>
    </subcellularLocation>
</comment>
<dbReference type="PROSITE" id="PS50088">
    <property type="entry name" value="ANK_REPEAT"/>
    <property type="match status" value="1"/>
</dbReference>
<evidence type="ECO:0000256" key="2">
    <source>
        <dbReference type="ARBA" id="ARBA00022448"/>
    </source>
</evidence>
<keyword evidence="3 12" id="KW-0812">Transmembrane</keyword>
<dbReference type="SMART" id="SM00248">
    <property type="entry name" value="ANK"/>
    <property type="match status" value="3"/>
</dbReference>
<keyword evidence="6 10" id="KW-0040">ANK repeat</keyword>
<evidence type="ECO:0000256" key="12">
    <source>
        <dbReference type="SAM" id="Phobius"/>
    </source>
</evidence>
<feature type="compositionally biased region" description="Basic and acidic residues" evidence="11">
    <location>
        <begin position="803"/>
        <end position="817"/>
    </location>
</feature>
<feature type="transmembrane region" description="Helical" evidence="12">
    <location>
        <begin position="468"/>
        <end position="491"/>
    </location>
</feature>
<dbReference type="GO" id="GO:0051480">
    <property type="term" value="P:regulation of cytosolic calcium ion concentration"/>
    <property type="evidence" value="ECO:0007669"/>
    <property type="project" value="TreeGrafter"/>
</dbReference>
<dbReference type="SUPFAM" id="SSF48403">
    <property type="entry name" value="Ankyrin repeat"/>
    <property type="match status" value="1"/>
</dbReference>
<dbReference type="PANTHER" id="PTHR10117">
    <property type="entry name" value="TRANSIENT RECEPTOR POTENTIAL CHANNEL"/>
    <property type="match status" value="1"/>
</dbReference>
<keyword evidence="8 12" id="KW-0472">Membrane</keyword>
<evidence type="ECO:0000313" key="15">
    <source>
        <dbReference type="Proteomes" id="UP001159428"/>
    </source>
</evidence>
<organism evidence="14 15">
    <name type="scientific">Pocillopora meandrina</name>
    <dbReference type="NCBI Taxonomy" id="46732"/>
    <lineage>
        <taxon>Eukaryota</taxon>
        <taxon>Metazoa</taxon>
        <taxon>Cnidaria</taxon>
        <taxon>Anthozoa</taxon>
        <taxon>Hexacorallia</taxon>
        <taxon>Scleractinia</taxon>
        <taxon>Astrocoeniina</taxon>
        <taxon>Pocilloporidae</taxon>
        <taxon>Pocillopora</taxon>
    </lineage>
</organism>